<keyword evidence="2" id="KW-0677">Repeat</keyword>
<dbReference type="EMBL" id="JAKMXF010000144">
    <property type="protein sequence ID" value="KAI6656444.1"/>
    <property type="molecule type" value="Genomic_DNA"/>
</dbReference>
<dbReference type="Pfam" id="PF23078">
    <property type="entry name" value="HTH_CHD6-9"/>
    <property type="match status" value="1"/>
</dbReference>
<dbReference type="SMART" id="SM00487">
    <property type="entry name" value="DEXDc"/>
    <property type="match status" value="1"/>
</dbReference>
<dbReference type="PROSITE" id="PS51192">
    <property type="entry name" value="HELICASE_ATP_BIND_1"/>
    <property type="match status" value="1"/>
</dbReference>
<dbReference type="InterPro" id="IPR016197">
    <property type="entry name" value="Chromo-like_dom_sf"/>
</dbReference>
<evidence type="ECO:0000256" key="5">
    <source>
        <dbReference type="ARBA" id="ARBA00022840"/>
    </source>
</evidence>
<dbReference type="Gene3D" id="2.40.50.40">
    <property type="match status" value="2"/>
</dbReference>
<dbReference type="GO" id="GO:0005524">
    <property type="term" value="F:ATP binding"/>
    <property type="evidence" value="ECO:0007669"/>
    <property type="project" value="UniProtKB-KW"/>
</dbReference>
<keyword evidence="5" id="KW-0067">ATP-binding</keyword>
<dbReference type="SMART" id="SM00490">
    <property type="entry name" value="HELICc"/>
    <property type="match status" value="1"/>
</dbReference>
<dbReference type="Gene3D" id="3.40.50.300">
    <property type="entry name" value="P-loop containing nucleotide triphosphate hydrolases"/>
    <property type="match status" value="1"/>
</dbReference>
<dbReference type="InterPro" id="IPR023780">
    <property type="entry name" value="Chromo_domain"/>
</dbReference>
<evidence type="ECO:0000256" key="4">
    <source>
        <dbReference type="ARBA" id="ARBA00022801"/>
    </source>
</evidence>
<dbReference type="PROSITE" id="PS50013">
    <property type="entry name" value="CHROMO_2"/>
    <property type="match status" value="2"/>
</dbReference>
<name>A0AAV7K5B1_9METZ</name>
<gene>
    <name evidence="12" type="ORF">LOD99_1240</name>
</gene>
<feature type="region of interest" description="Disordered" evidence="8">
    <location>
        <begin position="1"/>
        <end position="40"/>
    </location>
</feature>
<feature type="domain" description="Chromo" evidence="9">
    <location>
        <begin position="420"/>
        <end position="473"/>
    </location>
</feature>
<dbReference type="FunFam" id="3.40.50.300:FF:000015">
    <property type="entry name" value="chromodomain-helicase-DNA-binding protein 9 isoform X1"/>
    <property type="match status" value="1"/>
</dbReference>
<dbReference type="PROSITE" id="PS51194">
    <property type="entry name" value="HELICASE_CTER"/>
    <property type="match status" value="1"/>
</dbReference>
<dbReference type="CDD" id="cd17995">
    <property type="entry name" value="DEXHc_CHD6_7_8_9"/>
    <property type="match status" value="1"/>
</dbReference>
<feature type="coiled-coil region" evidence="7">
    <location>
        <begin position="1892"/>
        <end position="2011"/>
    </location>
</feature>
<dbReference type="InterPro" id="IPR014001">
    <property type="entry name" value="Helicase_ATP-bd"/>
</dbReference>
<dbReference type="InterPro" id="IPR056342">
    <property type="entry name" value="HTH_CHD6-9"/>
</dbReference>
<dbReference type="InterPro" id="IPR000330">
    <property type="entry name" value="SNF2_N"/>
</dbReference>
<feature type="region of interest" description="Disordered" evidence="8">
    <location>
        <begin position="2060"/>
        <end position="2084"/>
    </location>
</feature>
<feature type="region of interest" description="Disordered" evidence="8">
    <location>
        <begin position="1401"/>
        <end position="1432"/>
    </location>
</feature>
<comment type="caution">
    <text evidence="12">The sequence shown here is derived from an EMBL/GenBank/DDBJ whole genome shotgun (WGS) entry which is preliminary data.</text>
</comment>
<dbReference type="SMART" id="SM00298">
    <property type="entry name" value="CHROMO"/>
    <property type="match status" value="2"/>
</dbReference>
<evidence type="ECO:0000313" key="12">
    <source>
        <dbReference type="EMBL" id="KAI6656444.1"/>
    </source>
</evidence>
<evidence type="ECO:0000259" key="9">
    <source>
        <dbReference type="PROSITE" id="PS50013"/>
    </source>
</evidence>
<evidence type="ECO:0000256" key="7">
    <source>
        <dbReference type="SAM" id="Coils"/>
    </source>
</evidence>
<dbReference type="Proteomes" id="UP001165289">
    <property type="component" value="Unassembled WGS sequence"/>
</dbReference>
<evidence type="ECO:0000256" key="3">
    <source>
        <dbReference type="ARBA" id="ARBA00022741"/>
    </source>
</evidence>
<dbReference type="FunFam" id="2.40.50.40:FF:000001">
    <property type="entry name" value="chromodomain-helicase-DNA-binding protein 8 isoform X4"/>
    <property type="match status" value="1"/>
</dbReference>
<dbReference type="GO" id="GO:0016787">
    <property type="term" value="F:hydrolase activity"/>
    <property type="evidence" value="ECO:0007669"/>
    <property type="project" value="UniProtKB-KW"/>
</dbReference>
<dbReference type="Gene3D" id="1.10.10.60">
    <property type="entry name" value="Homeodomain-like"/>
    <property type="match status" value="2"/>
</dbReference>
<keyword evidence="3" id="KW-0547">Nucleotide-binding</keyword>
<feature type="compositionally biased region" description="Polar residues" evidence="8">
    <location>
        <begin position="12"/>
        <end position="40"/>
    </location>
</feature>
<dbReference type="SUPFAM" id="SSF54160">
    <property type="entry name" value="Chromo domain-like"/>
    <property type="match status" value="2"/>
</dbReference>
<dbReference type="InterPro" id="IPR000953">
    <property type="entry name" value="Chromo/chromo_shadow_dom"/>
</dbReference>
<evidence type="ECO:0000256" key="1">
    <source>
        <dbReference type="ARBA" id="ARBA00004123"/>
    </source>
</evidence>
<dbReference type="InterPro" id="IPR027417">
    <property type="entry name" value="P-loop_NTPase"/>
</dbReference>
<feature type="domain" description="Helicase ATP-binding" evidence="10">
    <location>
        <begin position="520"/>
        <end position="692"/>
    </location>
</feature>
<evidence type="ECO:0000259" key="10">
    <source>
        <dbReference type="PROSITE" id="PS51192"/>
    </source>
</evidence>
<keyword evidence="4" id="KW-0378">Hydrolase</keyword>
<evidence type="ECO:0000256" key="8">
    <source>
        <dbReference type="SAM" id="MobiDB-lite"/>
    </source>
</evidence>
<dbReference type="PANTHER" id="PTHR46850">
    <property type="entry name" value="CHROMODOMAIN-HELICASE-DNA-BINDING PROTEIN 9"/>
    <property type="match status" value="1"/>
</dbReference>
<dbReference type="PANTHER" id="PTHR46850:SF1">
    <property type="entry name" value="CHROMODOMAIN-HELICASE-DNA-BINDING PROTEIN 9"/>
    <property type="match status" value="1"/>
</dbReference>
<feature type="domain" description="Chromo" evidence="9">
    <location>
        <begin position="342"/>
        <end position="405"/>
    </location>
</feature>
<evidence type="ECO:0000259" key="11">
    <source>
        <dbReference type="PROSITE" id="PS51194"/>
    </source>
</evidence>
<reference evidence="12 13" key="1">
    <citation type="journal article" date="2023" name="BMC Biol.">
        <title>The compact genome of the sponge Oopsacas minuta (Hexactinellida) is lacking key metazoan core genes.</title>
        <authorList>
            <person name="Santini S."/>
            <person name="Schenkelaars Q."/>
            <person name="Jourda C."/>
            <person name="Duchesne M."/>
            <person name="Belahbib H."/>
            <person name="Rocher C."/>
            <person name="Selva M."/>
            <person name="Riesgo A."/>
            <person name="Vervoort M."/>
            <person name="Leys S.P."/>
            <person name="Kodjabachian L."/>
            <person name="Le Bivic A."/>
            <person name="Borchiellini C."/>
            <person name="Claverie J.M."/>
            <person name="Renard E."/>
        </authorList>
    </citation>
    <scope>NUCLEOTIDE SEQUENCE [LARGE SCALE GENOMIC DNA]</scope>
    <source>
        <strain evidence="12">SPO-2</strain>
    </source>
</reference>
<feature type="compositionally biased region" description="Low complexity" evidence="8">
    <location>
        <begin position="1681"/>
        <end position="1716"/>
    </location>
</feature>
<feature type="region of interest" description="Disordered" evidence="8">
    <location>
        <begin position="1673"/>
        <end position="1723"/>
    </location>
</feature>
<organism evidence="12 13">
    <name type="scientific">Oopsacas minuta</name>
    <dbReference type="NCBI Taxonomy" id="111878"/>
    <lineage>
        <taxon>Eukaryota</taxon>
        <taxon>Metazoa</taxon>
        <taxon>Porifera</taxon>
        <taxon>Hexactinellida</taxon>
        <taxon>Hexasterophora</taxon>
        <taxon>Lyssacinosida</taxon>
        <taxon>Leucopsacidae</taxon>
        <taxon>Oopsacas</taxon>
    </lineage>
</organism>
<dbReference type="InterPro" id="IPR051493">
    <property type="entry name" value="CHD"/>
</dbReference>
<evidence type="ECO:0000256" key="2">
    <source>
        <dbReference type="ARBA" id="ARBA00022737"/>
    </source>
</evidence>
<dbReference type="InterPro" id="IPR038718">
    <property type="entry name" value="SNF2-like_sf"/>
</dbReference>
<dbReference type="SUPFAM" id="SSF52540">
    <property type="entry name" value="P-loop containing nucleoside triphosphate hydrolases"/>
    <property type="match status" value="2"/>
</dbReference>
<feature type="region of interest" description="Disordered" evidence="8">
    <location>
        <begin position="2103"/>
        <end position="2128"/>
    </location>
</feature>
<proteinExistence type="predicted"/>
<dbReference type="Gene3D" id="3.40.50.10810">
    <property type="entry name" value="Tandem AAA-ATPase domain"/>
    <property type="match status" value="1"/>
</dbReference>
<dbReference type="CDD" id="cd18793">
    <property type="entry name" value="SF2_C_SNF"/>
    <property type="match status" value="1"/>
</dbReference>
<dbReference type="GO" id="GO:0005634">
    <property type="term" value="C:nucleus"/>
    <property type="evidence" value="ECO:0007669"/>
    <property type="project" value="UniProtKB-SubCell"/>
</dbReference>
<keyword evidence="7" id="KW-0175">Coiled coil</keyword>
<dbReference type="Pfam" id="PF00271">
    <property type="entry name" value="Helicase_C"/>
    <property type="match status" value="1"/>
</dbReference>
<feature type="domain" description="Helicase C-terminal" evidence="11">
    <location>
        <begin position="829"/>
        <end position="985"/>
    </location>
</feature>
<dbReference type="InterPro" id="IPR049730">
    <property type="entry name" value="SNF2/RAD54-like_C"/>
</dbReference>
<accession>A0AAV7K5B1</accession>
<dbReference type="InterPro" id="IPR001650">
    <property type="entry name" value="Helicase_C-like"/>
</dbReference>
<comment type="subcellular location">
    <subcellularLocation>
        <location evidence="1">Nucleus</location>
    </subcellularLocation>
</comment>
<protein>
    <submittedName>
        <fullName evidence="12">Chromodomain-helicase-DNA-binding protein 9</fullName>
    </submittedName>
</protein>
<dbReference type="Pfam" id="PF00385">
    <property type="entry name" value="Chromo"/>
    <property type="match status" value="1"/>
</dbReference>
<dbReference type="Pfam" id="PF00176">
    <property type="entry name" value="SNF2-rel_dom"/>
    <property type="match status" value="1"/>
</dbReference>
<keyword evidence="13" id="KW-1185">Reference proteome</keyword>
<keyword evidence="6" id="KW-0539">Nucleus</keyword>
<evidence type="ECO:0000313" key="13">
    <source>
        <dbReference type="Proteomes" id="UP001165289"/>
    </source>
</evidence>
<feature type="compositionally biased region" description="Basic residues" evidence="8">
    <location>
        <begin position="1401"/>
        <end position="1416"/>
    </location>
</feature>
<sequence length="2175" mass="249569">MSDVLPMDPPLSETNNNTSPHQPIHNSANNTSPNRSEISQVYSEPGIADKHDIIANQLAFSKNNTTLSKHETLTIPFLPDSIDDSIETETGSWNGANPPVAKLESRGSGVICDHCYCPSSPNTLSPTLKKQRQARQQDNTALSAAIPPFRLAYAPAVPTSFVMLQRLLQLNPSRPSPLHSPRSMFSSDRAHLSRIAPRPFQRTLFPQRPILKPTFYSQTRDPILSPIRLHNRGVKRRGKGGRHLILNKKSLKRKLADSSGVSTDTDEDANHLLCRRSDRNIGKSQKYRYEVDLNLSDSEDDRPSKKTKENIIFRPSEVFDRKPTLMTNTSELFEQWPSEEEYVIDKVLGTRVIDGDDTNTDAEQFYVKFKGYSYLHAKWSTLSLLNQVDKRAVQKINRYRQKQQSEFGLLDEEPFNPDYIQVDRILDVERVKDTHGTVSIYYLVKWCSLSYDEVTWELKDNILDEDKVRLYEKINTPPPISSLVHKPRPSTEVPVTNSDKEYKNKNYLRQYQQVGLNWLVMKWFSRKNCILADEMGLGKTIQTITFLKTVLDYGIRGPFLIIAPLSTIQNWYREFQSWTSMNVIVYHGTSMSRKIIEEFEFYFKSIGDKRGYFKFNAVITTYEAVMVEGGELINIPWRVTVIDEGHRLKNTRGKLTSHLKAFDMEHKLLLTGTPLQNSVEELWSLLNFLDPIKFDSDQEFLAKFGQLQSEDQVVDLQRVLKPMMLRRLKEDVEKNLAPKEETIIEVELTSIQKKYYRAIMERNFSFIVAKATSRNVPNLMNLFMELRKCCNHPFLIKGAETHITEDWQKFHPHDPAWRSLVQASGKLVLVDKLLPKLREGDHKVLIFSQMVKCLDLLEDYLIWMRYPYERIDGQIRGNLRQAAIDRFSKPGSDRFVFLLCTRAGGLGINLTAADTVIIYDSDWNPQNDLQAQARCHRIGQDKAVKVYRLLTRNSYERQMFDKASMKLGLDKAVLQSVNNGLKDNTGQLSKGEVEDLLRRGAYGAIFDDDDNAAKFCNEDIEVILERRTQVVTIDTVGNNTSTFAKASFNSGEDSEISMDDPEFWKKWALKAEVDLAKLEKKNGLILSEPRERRQTKRFEINDPSFDVAAIEPDSNTSTGEEEEIEVPLSDTQCLLFRGVCMKIETALMTYGWGRWSMMLRNSDLKCTFKSRDLEHICRQILVFSLHYFKGDDKVKSTINSLLDPEQPGEEATEYGKEEFEQMLSQPVDSLFTDSAYKRHLQRVSGRVLQRVRVLHHIREYIIAENYDKLMNGELTVEQFDADLPDIENPPATWWSPLADKSLILGTIKHGYENYHLMAEDPALQIGPPANFSPENEPSTIPKKCSVSDLDDSLMDLSDTEDKRPLKDWPSASELNNRLKKMVTESDRNLKKIILRSARKALKAKKQKIHQNAKRRRSYEDGHSSNHPSTWSRREEHDFAKALYSHGVEWDTDSESHDWSKIKLVAKLRKDINQIESFYTEYICMCYSVLNKEHNSITSGVTIVKQERAQKFIKRLHLLSLVREVLTIPDIQERLQLSEGSGEVPVWWKIPSHDLDLMRGVAKHGLTRSDLKIYLDPDLSFSQTVPTNQHAAISGKKLVQSLPTNWPSYKSIFRRLTKLVHLLKNSFWSKSLPPLPVLENDLSVYGPHAYEQQHKQEVDDIPLELIVRIPLERGEQIDSSDSDTSSSSGSCNSSQTDLSSDNSDSSDSEPSLSDVMSPGCMSPCQRIDQSEEMLVSIPLTNCGKILANTTHSSAIREKQDPPKDPKPSHLHISELKEYHRFQKRQQSNTTNINLTEQPVVIPTDTRDRTHTAHLEVIQENNSMEVPNQLAIDNLVDQLVTSDEEQRIAGDIKLQVGMMFQSLRRLDQENAALRRAGGGGGGSRGLGPDAMGDIATLQEEIANYQGQVKSLEDKNNELYKVNHEWSEEYKNMRKSLTDQIKKLEEERDALERQIAKLDAELNEDDTASNLLIKKLKHTNGLLAQEKLLAEQRSEDLESERTKLAKRLNTLEKLYEEDVNEELAAKEQIRDLAITVREMKDKEKKHINEYRVLDDRVTDLQEQLRKSKNQTKAEKDQREKAEKELKKANRAFKEIKKEIFEQLSKEHYSPPISSKDRKKVPKYPPRYGFGPSELAAEKKLSKRLASLAPWDEDFSVLEDCIPSKEGYTYSETSEDEFY</sequence>
<evidence type="ECO:0000256" key="6">
    <source>
        <dbReference type="ARBA" id="ARBA00023242"/>
    </source>
</evidence>